<feature type="domain" description="Large helicase-related protein winged-helix" evidence="1">
    <location>
        <begin position="44"/>
        <end position="126"/>
    </location>
</feature>
<sequence>MQDRPAGQACRALAAAASPVVSVPTLGDPTLAGRWSLLSPEPVNDTARALARVEGLLDRYGMVTRSAAMAEDIPGGFPALRPVFRGMEDAGRVLHGRFVEGLGAAQFAERVTVDRLRELAGTSPDEPVAVALSAADPANPFGTLLPWPSHPSGVRPVRRAGAFVVLVDGRLMFYLAQGGRHLLSYGDADAAAMARPLADGLTALAIALKRERQGAFTLERVDDQLTYKSPLAAALRAIGFSSAPKGLTWYG</sequence>
<gene>
    <name evidence="2" type="ordered locus">RSc2599</name>
</gene>
<dbReference type="EMBL" id="AL646052">
    <property type="protein sequence ID" value="CAD16306.1"/>
    <property type="molecule type" value="Genomic_DNA"/>
</dbReference>
<dbReference type="InterPro" id="IPR055367">
    <property type="entry name" value="WH4_Lhr"/>
</dbReference>
<evidence type="ECO:0000313" key="3">
    <source>
        <dbReference type="Proteomes" id="UP000001436"/>
    </source>
</evidence>
<dbReference type="eggNOG" id="COG1201">
    <property type="taxonomic scope" value="Bacteria"/>
</dbReference>
<dbReference type="KEGG" id="rso:RSc2599"/>
<dbReference type="HOGENOM" id="CLU_002025_1_0_4"/>
<dbReference type="AlphaFoldDB" id="Q8XW76"/>
<organism evidence="2 3">
    <name type="scientific">Ralstonia nicotianae (strain ATCC BAA-1114 / GMI1000)</name>
    <name type="common">Ralstonia solanacearum</name>
    <dbReference type="NCBI Taxonomy" id="267608"/>
    <lineage>
        <taxon>Bacteria</taxon>
        <taxon>Pseudomonadati</taxon>
        <taxon>Pseudomonadota</taxon>
        <taxon>Betaproteobacteria</taxon>
        <taxon>Burkholderiales</taxon>
        <taxon>Burkholderiaceae</taxon>
        <taxon>Ralstonia</taxon>
        <taxon>Ralstonia solanacearum species complex</taxon>
    </lineage>
</organism>
<protein>
    <recommendedName>
        <fullName evidence="1">Large helicase-related protein winged-helix domain-containing protein</fullName>
    </recommendedName>
</protein>
<dbReference type="Proteomes" id="UP000001436">
    <property type="component" value="Chromosome"/>
</dbReference>
<dbReference type="STRING" id="267608.RSc2599"/>
<reference evidence="2 3" key="1">
    <citation type="journal article" date="2002" name="Nature">
        <title>Genome sequence of the plant pathogen Ralstonia solanacearum.</title>
        <authorList>
            <person name="Salanoubat M."/>
            <person name="Genin S."/>
            <person name="Artiguenave F."/>
            <person name="Gouzy J."/>
            <person name="Mangenot S."/>
            <person name="Arlat M."/>
            <person name="Billault A."/>
            <person name="Brottier P."/>
            <person name="Camus J.C."/>
            <person name="Cattolico L."/>
            <person name="Chandler M."/>
            <person name="Choisne N."/>
            <person name="Claudel-Renard C."/>
            <person name="Cunnac S."/>
            <person name="Demange N."/>
            <person name="Gaspin C."/>
            <person name="Lavie M."/>
            <person name="Moisan A."/>
            <person name="Robert C."/>
            <person name="Saurin W."/>
            <person name="Schiex T."/>
            <person name="Siguier P."/>
            <person name="Thebault P."/>
            <person name="Whalen M."/>
            <person name="Wincker P."/>
            <person name="Levy M."/>
            <person name="Weissenbach J."/>
            <person name="Boucher C.A."/>
        </authorList>
    </citation>
    <scope>NUCLEOTIDE SEQUENCE [LARGE SCALE GENOMIC DNA]</scope>
    <source>
        <strain evidence="3">ATCC BAA-1114 / GMI1000</strain>
    </source>
</reference>
<name>Q8XW76_RALN1</name>
<accession>Q8XW76</accession>
<proteinExistence type="predicted"/>
<dbReference type="Pfam" id="PF23234">
    <property type="entry name" value="WHD_4th_Lhr"/>
    <property type="match status" value="1"/>
</dbReference>
<evidence type="ECO:0000313" key="2">
    <source>
        <dbReference type="EMBL" id="CAD16306.1"/>
    </source>
</evidence>
<keyword evidence="3" id="KW-1185">Reference proteome</keyword>
<dbReference type="EnsemblBacteria" id="CAD16306">
    <property type="protein sequence ID" value="CAD16306"/>
    <property type="gene ID" value="RSc2599"/>
</dbReference>
<evidence type="ECO:0000259" key="1">
    <source>
        <dbReference type="Pfam" id="PF23234"/>
    </source>
</evidence>